<proteinExistence type="predicted"/>
<reference evidence="1" key="1">
    <citation type="journal article" date="2024" name="Antonie Van Leeuwenhoek">
        <title>Bradyrhizobium ontarionense sp. nov., a novel bacterial symbiont isolated from Aeschynomene indica (Indian jointvetch), harbours photosynthesis, nitrogen fixation and nitrous oxide (N2O) reductase genes.</title>
        <authorList>
            <person name="Bromfield E.S.P."/>
            <person name="Cloutier S."/>
        </authorList>
    </citation>
    <scope>NUCLEOTIDE SEQUENCE</scope>
    <source>
        <strain evidence="1">A19</strain>
    </source>
</reference>
<dbReference type="Proteomes" id="UP001431010">
    <property type="component" value="Chromosome"/>
</dbReference>
<gene>
    <name evidence="1" type="ORF">LQG66_29435</name>
</gene>
<organism evidence="1 2">
    <name type="scientific">Bradyrhizobium ontarionense</name>
    <dbReference type="NCBI Taxonomy" id="2898149"/>
    <lineage>
        <taxon>Bacteria</taxon>
        <taxon>Pseudomonadati</taxon>
        <taxon>Pseudomonadota</taxon>
        <taxon>Alphaproteobacteria</taxon>
        <taxon>Hyphomicrobiales</taxon>
        <taxon>Nitrobacteraceae</taxon>
        <taxon>Bradyrhizobium</taxon>
    </lineage>
</organism>
<dbReference type="RefSeq" id="WP_231319340.1">
    <property type="nucleotide sequence ID" value="NZ_CP088156.1"/>
</dbReference>
<accession>A0ABY3R8E3</accession>
<evidence type="ECO:0000313" key="2">
    <source>
        <dbReference type="Proteomes" id="UP001431010"/>
    </source>
</evidence>
<protein>
    <submittedName>
        <fullName evidence="1">Uncharacterized protein</fullName>
    </submittedName>
</protein>
<evidence type="ECO:0000313" key="1">
    <source>
        <dbReference type="EMBL" id="UFZ03317.1"/>
    </source>
</evidence>
<keyword evidence="2" id="KW-1185">Reference proteome</keyword>
<dbReference type="EMBL" id="CP088156">
    <property type="protein sequence ID" value="UFZ03317.1"/>
    <property type="molecule type" value="Genomic_DNA"/>
</dbReference>
<sequence>MATATFREGFRDGTFPELSGRDFDAYLAARVLTAEELATIDPVTAVVLRAKLRSQILASDEIRKLLRGVVEPELKSLAARKP</sequence>
<name>A0ABY3R8E3_9BRAD</name>